<dbReference type="SMART" id="SM00279">
    <property type="entry name" value="HhH2"/>
    <property type="match status" value="1"/>
</dbReference>
<accession>A0A0N1PAT2</accession>
<keyword evidence="3" id="KW-0238">DNA-binding</keyword>
<dbReference type="InterPro" id="IPR020045">
    <property type="entry name" value="DNA_polI_H3TH"/>
</dbReference>
<dbReference type="OMA" id="RAFYLWN"/>
<evidence type="ECO:0000256" key="2">
    <source>
        <dbReference type="ARBA" id="ARBA00022801"/>
    </source>
</evidence>
<keyword evidence="2" id="KW-0378">Hydrolase</keyword>
<dbReference type="CDD" id="cd09898">
    <property type="entry name" value="H3TH_53EXO"/>
    <property type="match status" value="1"/>
</dbReference>
<dbReference type="InterPro" id="IPR029060">
    <property type="entry name" value="PIN-like_dom_sf"/>
</dbReference>
<dbReference type="InterPro" id="IPR020046">
    <property type="entry name" value="5-3_exonucl_a-hlix_arch_N"/>
</dbReference>
<dbReference type="Pfam" id="PF01367">
    <property type="entry name" value="5_3_exonuc"/>
    <property type="match status" value="1"/>
</dbReference>
<dbReference type="Pfam" id="PF02739">
    <property type="entry name" value="5_3_exonuc_N"/>
    <property type="match status" value="1"/>
</dbReference>
<dbReference type="PANTHER" id="PTHR42646:SF2">
    <property type="entry name" value="5'-3' EXONUCLEASE FAMILY PROTEIN"/>
    <property type="match status" value="1"/>
</dbReference>
<dbReference type="InterPro" id="IPR002421">
    <property type="entry name" value="5-3_exonuclease"/>
</dbReference>
<protein>
    <submittedName>
        <fullName evidence="5">Putative mitochondrial structure specific endonuclease I (SSE-1)</fullName>
    </submittedName>
</protein>
<dbReference type="SUPFAM" id="SSF47807">
    <property type="entry name" value="5' to 3' exonuclease, C-terminal subdomain"/>
    <property type="match status" value="1"/>
</dbReference>
<evidence type="ECO:0000256" key="3">
    <source>
        <dbReference type="ARBA" id="ARBA00023125"/>
    </source>
</evidence>
<organism evidence="5 6">
    <name type="scientific">Leptomonas seymouri</name>
    <dbReference type="NCBI Taxonomy" id="5684"/>
    <lineage>
        <taxon>Eukaryota</taxon>
        <taxon>Discoba</taxon>
        <taxon>Euglenozoa</taxon>
        <taxon>Kinetoplastea</taxon>
        <taxon>Metakinetoplastina</taxon>
        <taxon>Trypanosomatida</taxon>
        <taxon>Trypanosomatidae</taxon>
        <taxon>Leishmaniinae</taxon>
        <taxon>Leptomonas</taxon>
    </lineage>
</organism>
<evidence type="ECO:0000313" key="6">
    <source>
        <dbReference type="Proteomes" id="UP000038009"/>
    </source>
</evidence>
<dbReference type="GO" id="GO:0008409">
    <property type="term" value="F:5'-3' exonuclease activity"/>
    <property type="evidence" value="ECO:0007669"/>
    <property type="project" value="InterPro"/>
</dbReference>
<dbReference type="Gene3D" id="3.40.50.1010">
    <property type="entry name" value="5'-nuclease"/>
    <property type="match status" value="1"/>
</dbReference>
<feature type="domain" description="5'-3' exonuclease" evidence="4">
    <location>
        <begin position="3"/>
        <end position="297"/>
    </location>
</feature>
<dbReference type="GO" id="GO:0003677">
    <property type="term" value="F:DNA binding"/>
    <property type="evidence" value="ECO:0007669"/>
    <property type="project" value="UniProtKB-KW"/>
</dbReference>
<keyword evidence="6" id="KW-1185">Reference proteome</keyword>
<keyword evidence="5" id="KW-0255">Endonuclease</keyword>
<evidence type="ECO:0000313" key="5">
    <source>
        <dbReference type="EMBL" id="KPI84783.1"/>
    </source>
</evidence>
<evidence type="ECO:0000259" key="4">
    <source>
        <dbReference type="SMART" id="SM00475"/>
    </source>
</evidence>
<dbReference type="GO" id="GO:0017108">
    <property type="term" value="F:5'-flap endonuclease activity"/>
    <property type="evidence" value="ECO:0007669"/>
    <property type="project" value="InterPro"/>
</dbReference>
<name>A0A0N1PAT2_LEPSE</name>
<keyword evidence="1" id="KW-0540">Nuclease</keyword>
<comment type="caution">
    <text evidence="5">The sequence shown here is derived from an EMBL/GenBank/DDBJ whole genome shotgun (WGS) entry which is preliminary data.</text>
</comment>
<dbReference type="PANTHER" id="PTHR42646">
    <property type="entry name" value="FLAP ENDONUCLEASE XNI"/>
    <property type="match status" value="1"/>
</dbReference>
<sequence>MSMREKAVVLIDGPAVVHRWYHRWSYTRQKYGSEIDPKKFAIKNARYVIATAHSFDPTHLAQHLLSPQLEYAHTPKLNKIIICFDQGDGGRRDLYSEYKANRAEVKRSPELRIMEKVVKRVFEEEPPNTTLIVPDFDPRLKTVNAEADDMIATLALYNQQNKVPTVVMSHDFDLYQLVDDLHRSYNYDIRTKHLVSEKSVIERVGVHPRLIRDFKAMAGDASDNIPGMKGIGKVRAVQLLKKYGDLDGILSRGLKNETGHLSEVLAQGAKSALISRQLVDFRMCPKVLKACEAFLKQK</sequence>
<dbReference type="FunFam" id="1.10.150.20:FF:000003">
    <property type="entry name" value="DNA polymerase I"/>
    <property type="match status" value="1"/>
</dbReference>
<proteinExistence type="predicted"/>
<reference evidence="5 6" key="1">
    <citation type="journal article" date="2015" name="PLoS Pathog.">
        <title>Leptomonas seymouri: Adaptations to the Dixenous Life Cycle Analyzed by Genome Sequencing, Transcriptome Profiling and Co-infection with Leishmania donovani.</title>
        <authorList>
            <person name="Kraeva N."/>
            <person name="Butenko A."/>
            <person name="Hlavacova J."/>
            <person name="Kostygov A."/>
            <person name="Myskova J."/>
            <person name="Grybchuk D."/>
            <person name="Lestinova T."/>
            <person name="Votypka J."/>
            <person name="Volf P."/>
            <person name="Opperdoes F."/>
            <person name="Flegontov P."/>
            <person name="Lukes J."/>
            <person name="Yurchenko V."/>
        </authorList>
    </citation>
    <scope>NUCLEOTIDE SEQUENCE [LARGE SCALE GENOMIC DNA]</scope>
    <source>
        <strain evidence="5 6">ATCC 30220</strain>
    </source>
</reference>
<dbReference type="InterPro" id="IPR036279">
    <property type="entry name" value="5-3_exonuclease_C_sf"/>
</dbReference>
<dbReference type="EMBL" id="LJSK01000232">
    <property type="protein sequence ID" value="KPI84783.1"/>
    <property type="molecule type" value="Genomic_DNA"/>
</dbReference>
<dbReference type="SMART" id="SM00475">
    <property type="entry name" value="53EXOc"/>
    <property type="match status" value="1"/>
</dbReference>
<dbReference type="SUPFAM" id="SSF88723">
    <property type="entry name" value="PIN domain-like"/>
    <property type="match status" value="1"/>
</dbReference>
<dbReference type="InterPro" id="IPR038969">
    <property type="entry name" value="FEN"/>
</dbReference>
<dbReference type="Proteomes" id="UP000038009">
    <property type="component" value="Unassembled WGS sequence"/>
</dbReference>
<dbReference type="AlphaFoldDB" id="A0A0N1PAT2"/>
<gene>
    <name evidence="5" type="ORF">ABL78_6166</name>
</gene>
<dbReference type="InterPro" id="IPR008918">
    <property type="entry name" value="HhH2"/>
</dbReference>
<evidence type="ECO:0000256" key="1">
    <source>
        <dbReference type="ARBA" id="ARBA00022722"/>
    </source>
</evidence>
<dbReference type="Gene3D" id="1.10.150.20">
    <property type="entry name" value="5' to 3' exonuclease, C-terminal subdomain"/>
    <property type="match status" value="1"/>
</dbReference>
<dbReference type="OrthoDB" id="275278at2759"/>
<dbReference type="VEuPathDB" id="TriTrypDB:Lsey_0232_0120"/>
<dbReference type="GO" id="GO:0033567">
    <property type="term" value="P:DNA replication, Okazaki fragment processing"/>
    <property type="evidence" value="ECO:0007669"/>
    <property type="project" value="InterPro"/>
</dbReference>